<reference evidence="2 3" key="1">
    <citation type="submission" date="2018-03" db="EMBL/GenBank/DDBJ databases">
        <title>Genomic Encyclopedia of Archaeal and Bacterial Type Strains, Phase II (KMG-II): from individual species to whole genera.</title>
        <authorList>
            <person name="Goeker M."/>
        </authorList>
    </citation>
    <scope>NUCLEOTIDE SEQUENCE [LARGE SCALE GENOMIC DNA]</scope>
    <source>
        <strain evidence="2 3">DSM 29057</strain>
    </source>
</reference>
<dbReference type="EC" id="3.1.-.-" evidence="1"/>
<dbReference type="GO" id="GO:0016075">
    <property type="term" value="P:rRNA catabolic process"/>
    <property type="evidence" value="ECO:0007669"/>
    <property type="project" value="TreeGrafter"/>
</dbReference>
<keyword evidence="3" id="KW-1185">Reference proteome</keyword>
<comment type="caution">
    <text evidence="2">The sequence shown here is derived from an EMBL/GenBank/DDBJ whole genome shotgun (WGS) entry which is preliminary data.</text>
</comment>
<dbReference type="PIRSF" id="PIRSF033490">
    <property type="entry name" value="MazF"/>
    <property type="match status" value="1"/>
</dbReference>
<comment type="similarity">
    <text evidence="1">Belongs to the PemK/MazF family.</text>
</comment>
<dbReference type="SUPFAM" id="SSF50118">
    <property type="entry name" value="Cell growth inhibitor/plasmid maintenance toxic component"/>
    <property type="match status" value="1"/>
</dbReference>
<dbReference type="GO" id="GO:0016787">
    <property type="term" value="F:hydrolase activity"/>
    <property type="evidence" value="ECO:0007669"/>
    <property type="project" value="UniProtKB-KW"/>
</dbReference>
<evidence type="ECO:0000256" key="1">
    <source>
        <dbReference type="PIRNR" id="PIRNR033490"/>
    </source>
</evidence>
<dbReference type="GO" id="GO:0006402">
    <property type="term" value="P:mRNA catabolic process"/>
    <property type="evidence" value="ECO:0007669"/>
    <property type="project" value="TreeGrafter"/>
</dbReference>
<comment type="function">
    <text evidence="1">Toxic component of a type II toxin-antitoxin (TA) system.</text>
</comment>
<dbReference type="PANTHER" id="PTHR33988">
    <property type="entry name" value="ENDORIBONUCLEASE MAZF-RELATED"/>
    <property type="match status" value="1"/>
</dbReference>
<dbReference type="PANTHER" id="PTHR33988:SF2">
    <property type="entry name" value="ENDORIBONUCLEASE MAZF"/>
    <property type="match status" value="1"/>
</dbReference>
<keyword evidence="1" id="KW-0540">Nuclease</keyword>
<keyword evidence="1" id="KW-0255">Endonuclease</keyword>
<dbReference type="InterPro" id="IPR003477">
    <property type="entry name" value="PemK-like"/>
</dbReference>
<sequence>MDMVIQRFEIYFASLDPTLGSEIKKTRPCLVVSPDEMNDHLNTVIIAPLTSTIRKYPTRVDCHVDGRDGQIALDQMRAIDKARLTKKIGQLNPATSQQVLSLLRKMFAW</sequence>
<accession>A0A2P8FRI3</accession>
<dbReference type="Pfam" id="PF02452">
    <property type="entry name" value="PemK_toxin"/>
    <property type="match status" value="1"/>
</dbReference>
<dbReference type="AlphaFoldDB" id="A0A2P8FRI3"/>
<dbReference type="GO" id="GO:0003677">
    <property type="term" value="F:DNA binding"/>
    <property type="evidence" value="ECO:0007669"/>
    <property type="project" value="InterPro"/>
</dbReference>
<evidence type="ECO:0000313" key="2">
    <source>
        <dbReference type="EMBL" id="PSL24319.1"/>
    </source>
</evidence>
<evidence type="ECO:0000313" key="3">
    <source>
        <dbReference type="Proteomes" id="UP000241964"/>
    </source>
</evidence>
<dbReference type="GO" id="GO:0004521">
    <property type="term" value="F:RNA endonuclease activity"/>
    <property type="evidence" value="ECO:0007669"/>
    <property type="project" value="TreeGrafter"/>
</dbReference>
<dbReference type="OrthoDB" id="9808744at2"/>
<dbReference type="Gene3D" id="2.30.30.110">
    <property type="match status" value="1"/>
</dbReference>
<dbReference type="EMBL" id="PYAS01000014">
    <property type="protein sequence ID" value="PSL24319.1"/>
    <property type="molecule type" value="Genomic_DNA"/>
</dbReference>
<keyword evidence="1" id="KW-0378">Hydrolase</keyword>
<dbReference type="Proteomes" id="UP000241964">
    <property type="component" value="Unassembled WGS sequence"/>
</dbReference>
<name>A0A2P8FRI3_9BACT</name>
<dbReference type="InterPro" id="IPR011067">
    <property type="entry name" value="Plasmid_toxin/cell-grow_inhib"/>
</dbReference>
<proteinExistence type="inferred from homology"/>
<protein>
    <recommendedName>
        <fullName evidence="1">mRNA interferase</fullName>
        <ecNumber evidence="1">3.1.-.-</ecNumber>
    </recommendedName>
</protein>
<gene>
    <name evidence="2" type="ORF">CLV60_114146</name>
</gene>
<dbReference type="RefSeq" id="WP_106598295.1">
    <property type="nucleotide sequence ID" value="NZ_PYAS01000014.1"/>
</dbReference>
<organism evidence="2 3">
    <name type="scientific">Dyadobacter jiangsuensis</name>
    <dbReference type="NCBI Taxonomy" id="1591085"/>
    <lineage>
        <taxon>Bacteria</taxon>
        <taxon>Pseudomonadati</taxon>
        <taxon>Bacteroidota</taxon>
        <taxon>Cytophagia</taxon>
        <taxon>Cytophagales</taxon>
        <taxon>Spirosomataceae</taxon>
        <taxon>Dyadobacter</taxon>
    </lineage>
</organism>